<keyword evidence="2" id="KW-0812">Transmembrane</keyword>
<feature type="compositionally biased region" description="Basic and acidic residues" evidence="1">
    <location>
        <begin position="141"/>
        <end position="150"/>
    </location>
</feature>
<dbReference type="Proteomes" id="UP000241462">
    <property type="component" value="Unassembled WGS sequence"/>
</dbReference>
<keyword evidence="2" id="KW-0472">Membrane</keyword>
<sequence length="150" mass="16237">MSAIRSSLARQTLARRQPLFSVARRSYASAAPGGEPSKAKGLGGIPIALGAVAVIIPGSLYLLSNRHEAPKHNDHAFQGGVPKHARVEDVRRGHGGSKMHGTDDISKDYEEIETDLPRDALNHPVNRAKMERAHQLKPPTKRVDATKSVN</sequence>
<accession>A0A2T3A913</accession>
<proteinExistence type="predicted"/>
<keyword evidence="4" id="KW-1185">Reference proteome</keyword>
<feature type="region of interest" description="Disordered" evidence="1">
    <location>
        <begin position="72"/>
        <end position="150"/>
    </location>
</feature>
<keyword evidence="2" id="KW-1133">Transmembrane helix</keyword>
<reference evidence="3 4" key="1">
    <citation type="journal article" date="2018" name="Mycol. Prog.">
        <title>Coniella lustricola, a new species from submerged detritus.</title>
        <authorList>
            <person name="Raudabaugh D.B."/>
            <person name="Iturriaga T."/>
            <person name="Carver A."/>
            <person name="Mondo S."/>
            <person name="Pangilinan J."/>
            <person name="Lipzen A."/>
            <person name="He G."/>
            <person name="Amirebrahimi M."/>
            <person name="Grigoriev I.V."/>
            <person name="Miller A.N."/>
        </authorList>
    </citation>
    <scope>NUCLEOTIDE SEQUENCE [LARGE SCALE GENOMIC DNA]</scope>
    <source>
        <strain evidence="3 4">B22-T-1</strain>
    </source>
</reference>
<protein>
    <submittedName>
        <fullName evidence="3">Uncharacterized protein</fullName>
    </submittedName>
</protein>
<evidence type="ECO:0000313" key="4">
    <source>
        <dbReference type="Proteomes" id="UP000241462"/>
    </source>
</evidence>
<feature type="compositionally biased region" description="Basic and acidic residues" evidence="1">
    <location>
        <begin position="100"/>
        <end position="121"/>
    </location>
</feature>
<gene>
    <name evidence="3" type="ORF">BD289DRAFT_505782</name>
</gene>
<dbReference type="InParanoid" id="A0A2T3A913"/>
<dbReference type="AlphaFoldDB" id="A0A2T3A913"/>
<feature type="transmembrane region" description="Helical" evidence="2">
    <location>
        <begin position="42"/>
        <end position="63"/>
    </location>
</feature>
<organism evidence="3 4">
    <name type="scientific">Coniella lustricola</name>
    <dbReference type="NCBI Taxonomy" id="2025994"/>
    <lineage>
        <taxon>Eukaryota</taxon>
        <taxon>Fungi</taxon>
        <taxon>Dikarya</taxon>
        <taxon>Ascomycota</taxon>
        <taxon>Pezizomycotina</taxon>
        <taxon>Sordariomycetes</taxon>
        <taxon>Sordariomycetidae</taxon>
        <taxon>Diaporthales</taxon>
        <taxon>Schizoparmaceae</taxon>
        <taxon>Coniella</taxon>
    </lineage>
</organism>
<evidence type="ECO:0000313" key="3">
    <source>
        <dbReference type="EMBL" id="PSR86955.1"/>
    </source>
</evidence>
<dbReference type="OrthoDB" id="4590707at2759"/>
<evidence type="ECO:0000256" key="1">
    <source>
        <dbReference type="SAM" id="MobiDB-lite"/>
    </source>
</evidence>
<name>A0A2T3A913_9PEZI</name>
<evidence type="ECO:0000256" key="2">
    <source>
        <dbReference type="SAM" id="Phobius"/>
    </source>
</evidence>
<dbReference type="EMBL" id="KZ678435">
    <property type="protein sequence ID" value="PSR86955.1"/>
    <property type="molecule type" value="Genomic_DNA"/>
</dbReference>